<dbReference type="GO" id="GO:0000455">
    <property type="term" value="P:enzyme-directed rRNA pseudouridine synthesis"/>
    <property type="evidence" value="ECO:0007669"/>
    <property type="project" value="TreeGrafter"/>
</dbReference>
<dbReference type="EMBL" id="CP062941">
    <property type="protein sequence ID" value="QOL50190.1"/>
    <property type="molecule type" value="Genomic_DNA"/>
</dbReference>
<dbReference type="SUPFAM" id="SSF55120">
    <property type="entry name" value="Pseudouridine synthase"/>
    <property type="match status" value="1"/>
</dbReference>
<dbReference type="GO" id="GO:0009982">
    <property type="term" value="F:pseudouridine synthase activity"/>
    <property type="evidence" value="ECO:0007669"/>
    <property type="project" value="InterPro"/>
</dbReference>
<name>A0A7L9U5R6_9BURK</name>
<gene>
    <name evidence="2" type="ORF">LPB04_02350</name>
</gene>
<evidence type="ECO:0000313" key="2">
    <source>
        <dbReference type="EMBL" id="QOL50190.1"/>
    </source>
</evidence>
<organism evidence="2 3">
    <name type="scientific">Massilia litorea</name>
    <dbReference type="NCBI Taxonomy" id="2769491"/>
    <lineage>
        <taxon>Bacteria</taxon>
        <taxon>Pseudomonadati</taxon>
        <taxon>Pseudomonadota</taxon>
        <taxon>Betaproteobacteria</taxon>
        <taxon>Burkholderiales</taxon>
        <taxon>Oxalobacteraceae</taxon>
        <taxon>Telluria group</taxon>
        <taxon>Massilia</taxon>
    </lineage>
</organism>
<accession>A0A7L9U5R6</accession>
<reference evidence="2 3" key="1">
    <citation type="submission" date="2020-10" db="EMBL/GenBank/DDBJ databases">
        <title>Genome sequencing of Massilia sp. LPB0304.</title>
        <authorList>
            <person name="Kim J."/>
        </authorList>
    </citation>
    <scope>NUCLEOTIDE SEQUENCE [LARGE SCALE GENOMIC DNA]</scope>
    <source>
        <strain evidence="2 3">LPB0304</strain>
    </source>
</reference>
<dbReference type="InterPro" id="IPR006224">
    <property type="entry name" value="PsdUridine_synth_RluA-like_CS"/>
</dbReference>
<dbReference type="InterPro" id="IPR020103">
    <property type="entry name" value="PsdUridine_synth_cat_dom_sf"/>
</dbReference>
<dbReference type="PANTHER" id="PTHR21600">
    <property type="entry name" value="MITOCHONDRIAL RNA PSEUDOURIDINE SYNTHASE"/>
    <property type="match status" value="1"/>
</dbReference>
<dbReference type="AlphaFoldDB" id="A0A7L9U5R6"/>
<dbReference type="InterPro" id="IPR006145">
    <property type="entry name" value="PsdUridine_synth_RsuA/RluA"/>
</dbReference>
<evidence type="ECO:0000313" key="3">
    <source>
        <dbReference type="Proteomes" id="UP000593875"/>
    </source>
</evidence>
<dbReference type="GO" id="GO:0140098">
    <property type="term" value="F:catalytic activity, acting on RNA"/>
    <property type="evidence" value="ECO:0007669"/>
    <property type="project" value="UniProtKB-ARBA"/>
</dbReference>
<keyword evidence="3" id="KW-1185">Reference proteome</keyword>
<protein>
    <submittedName>
        <fullName evidence="2">Pseudouridine synthase</fullName>
    </submittedName>
</protein>
<sequence>MGRQAEANSYVPLPVRNGVAPSYLWLTETLAGGMLRFLAARFPDVTVDSWAARLQRGEVVDALGAPLGADSHVRKGMRIWYYRELDELETPIPFKEKILFQDEHLLVVDKPHFLPMIPTGRFLHETLLVRLKAQLELPHLTPIHRLDRETAGVVIFSHKLETRGSYQSMFQKRVVKKVYEALAGPIEGREFPFTYRSRMQDAAQFFVSEEVPGEPNSETLIEVIERRGDIVRYRLHPHTGRKHQLRLHLSSLGAPILNDAFYPVALPCKGDDFSAPLQLLARSISFDDPLSGEKRTFHSERTLDWPTGDSR</sequence>
<dbReference type="Pfam" id="PF00849">
    <property type="entry name" value="PseudoU_synth_2"/>
    <property type="match status" value="1"/>
</dbReference>
<dbReference type="Gene3D" id="3.30.2350.10">
    <property type="entry name" value="Pseudouridine synthase"/>
    <property type="match status" value="1"/>
</dbReference>
<dbReference type="GO" id="GO:0003723">
    <property type="term" value="F:RNA binding"/>
    <property type="evidence" value="ECO:0007669"/>
    <property type="project" value="InterPro"/>
</dbReference>
<dbReference type="PANTHER" id="PTHR21600:SF84">
    <property type="entry name" value="PSEUDOURIDINE SYNTHASE RSUA_RLUA-LIKE DOMAIN-CONTAINING PROTEIN"/>
    <property type="match status" value="1"/>
</dbReference>
<evidence type="ECO:0000259" key="1">
    <source>
        <dbReference type="Pfam" id="PF00849"/>
    </source>
</evidence>
<dbReference type="Proteomes" id="UP000593875">
    <property type="component" value="Chromosome"/>
</dbReference>
<feature type="domain" description="Pseudouridine synthase RsuA/RluA-like" evidence="1">
    <location>
        <begin position="104"/>
        <end position="251"/>
    </location>
</feature>
<dbReference type="KEGG" id="mlir:LPB04_02350"/>
<dbReference type="InterPro" id="IPR050188">
    <property type="entry name" value="RluA_PseudoU_synthase"/>
</dbReference>
<dbReference type="PROSITE" id="PS01129">
    <property type="entry name" value="PSI_RLU"/>
    <property type="match status" value="1"/>
</dbReference>
<dbReference type="RefSeq" id="WP_193687208.1">
    <property type="nucleotide sequence ID" value="NZ_CP062941.1"/>
</dbReference>
<proteinExistence type="predicted"/>